<dbReference type="EC" id="2.1.1.63" evidence="3"/>
<keyword evidence="4 19" id="KW-0489">Methyltransferase</keyword>
<organism evidence="19">
    <name type="scientific">uncultured Truepera sp</name>
    <dbReference type="NCBI Taxonomy" id="543023"/>
    <lineage>
        <taxon>Bacteria</taxon>
        <taxon>Thermotogati</taxon>
        <taxon>Deinococcota</taxon>
        <taxon>Deinococci</taxon>
        <taxon>Trueperales</taxon>
        <taxon>Trueperaceae</taxon>
        <taxon>Truepera</taxon>
        <taxon>environmental samples</taxon>
    </lineage>
</organism>
<evidence type="ECO:0000259" key="18">
    <source>
        <dbReference type="PROSITE" id="PS01124"/>
    </source>
</evidence>
<sequence length="370" mass="39807">MAFSPSGEYPKAMTQMDDTTDKTTDNSVLWRAVAARRYLGSVVYAVRSTGVYCRTDCPSRRPAPAQVRFFSGPREAEAAGFRPCLRCRPQDALREEDDLKGLLGLLEAEDGGRTLAALSERSGLGAPYIRRLFRRFGLSPRAYAQLRRAERLREHLKAGAPVTEALYDAGYGSSRGLYSCADETLGMTPGSYRRGGEGVSVRYTLFESDLGPGLIAATERGVCALRFGEGVGELAAEFPKATLTEDAGGLAPFVRAVRAHLAGEDKLELPLDVSPTAFQARVWAALQTIPYGETRSYAQVAAAIGDAGAVRAVAGACASNPVALAVPCHRVVRADGSLSGYRWGVVRKKALLEREQRARLEGAVGEPDQM</sequence>
<dbReference type="SUPFAM" id="SSF57884">
    <property type="entry name" value="Ada DNA repair protein, N-terminal domain (N-Ada 10)"/>
    <property type="match status" value="1"/>
</dbReference>
<keyword evidence="10" id="KW-0238">DNA-binding</keyword>
<dbReference type="FunFam" id="1.10.10.10:FF:000214">
    <property type="entry name" value="Methylated-DNA--protein-cysteine methyltransferase"/>
    <property type="match status" value="1"/>
</dbReference>
<feature type="region of interest" description="Disordered" evidence="17">
    <location>
        <begin position="1"/>
        <end position="23"/>
    </location>
</feature>
<keyword evidence="6 16" id="KW-0479">Metal-binding</keyword>
<dbReference type="InterPro" id="IPR036631">
    <property type="entry name" value="MGMT_N_sf"/>
</dbReference>
<dbReference type="InterPro" id="IPR004026">
    <property type="entry name" value="Ada_DNA_repair_Zn-bd"/>
</dbReference>
<dbReference type="PIRSF" id="PIRSF000409">
    <property type="entry name" value="Ada"/>
    <property type="match status" value="1"/>
</dbReference>
<evidence type="ECO:0000256" key="1">
    <source>
        <dbReference type="ARBA" id="ARBA00001286"/>
    </source>
</evidence>
<feature type="binding site" evidence="16">
    <location>
        <position position="84"/>
    </location>
    <ligand>
        <name>Zn(2+)</name>
        <dbReference type="ChEBI" id="CHEBI:29105"/>
    </ligand>
</feature>
<feature type="binding site" evidence="16">
    <location>
        <position position="87"/>
    </location>
    <ligand>
        <name>Zn(2+)</name>
        <dbReference type="ChEBI" id="CHEBI:29105"/>
    </ligand>
</feature>
<proteinExistence type="inferred from homology"/>
<dbReference type="PANTHER" id="PTHR10815:SF14">
    <property type="entry name" value="BIFUNCTIONAL TRANSCRIPTIONAL ACTIVATOR_DNA REPAIR ENZYME ADA"/>
    <property type="match status" value="1"/>
</dbReference>
<comment type="catalytic activity">
    <reaction evidence="14">
        <text>a 6-O-methyl-2'-deoxyguanosine in DNA + L-cysteinyl-[protein] = S-methyl-L-cysteinyl-[protein] + a 2'-deoxyguanosine in DNA</text>
        <dbReference type="Rhea" id="RHEA:24000"/>
        <dbReference type="Rhea" id="RHEA-COMP:10131"/>
        <dbReference type="Rhea" id="RHEA-COMP:10132"/>
        <dbReference type="Rhea" id="RHEA-COMP:11367"/>
        <dbReference type="Rhea" id="RHEA-COMP:11368"/>
        <dbReference type="ChEBI" id="CHEBI:29950"/>
        <dbReference type="ChEBI" id="CHEBI:82612"/>
        <dbReference type="ChEBI" id="CHEBI:85445"/>
        <dbReference type="ChEBI" id="CHEBI:85448"/>
        <dbReference type="EC" id="2.1.1.63"/>
    </reaction>
</comment>
<dbReference type="InterPro" id="IPR018062">
    <property type="entry name" value="HTH_AraC-typ_CS"/>
</dbReference>
<evidence type="ECO:0000256" key="13">
    <source>
        <dbReference type="ARBA" id="ARBA00023204"/>
    </source>
</evidence>
<dbReference type="Pfam" id="PF01035">
    <property type="entry name" value="DNA_binding_1"/>
    <property type="match status" value="1"/>
</dbReference>
<keyword evidence="11" id="KW-0010">Activator</keyword>
<dbReference type="CDD" id="cd06445">
    <property type="entry name" value="ATase"/>
    <property type="match status" value="1"/>
</dbReference>
<dbReference type="Gene3D" id="1.10.10.10">
    <property type="entry name" value="Winged helix-like DNA-binding domain superfamily/Winged helix DNA-binding domain"/>
    <property type="match status" value="1"/>
</dbReference>
<evidence type="ECO:0000256" key="8">
    <source>
        <dbReference type="ARBA" id="ARBA00022833"/>
    </source>
</evidence>
<dbReference type="Pfam" id="PF02805">
    <property type="entry name" value="Ada_Zn_binding"/>
    <property type="match status" value="1"/>
</dbReference>
<evidence type="ECO:0000256" key="11">
    <source>
        <dbReference type="ARBA" id="ARBA00023159"/>
    </source>
</evidence>
<keyword evidence="8 16" id="KW-0862">Zinc</keyword>
<accession>A0A6J4US60</accession>
<dbReference type="AlphaFoldDB" id="A0A6J4US60"/>
<feature type="binding site" evidence="16">
    <location>
        <position position="53"/>
    </location>
    <ligand>
        <name>Zn(2+)</name>
        <dbReference type="ChEBI" id="CHEBI:29105"/>
    </ligand>
</feature>
<evidence type="ECO:0000256" key="6">
    <source>
        <dbReference type="ARBA" id="ARBA00022723"/>
    </source>
</evidence>
<feature type="domain" description="HTH araC/xylS-type" evidence="18">
    <location>
        <begin position="97"/>
        <end position="195"/>
    </location>
</feature>
<evidence type="ECO:0000256" key="5">
    <source>
        <dbReference type="ARBA" id="ARBA00022679"/>
    </source>
</evidence>
<dbReference type="PANTHER" id="PTHR10815">
    <property type="entry name" value="METHYLATED-DNA--PROTEIN-CYSTEINE METHYLTRANSFERASE"/>
    <property type="match status" value="1"/>
</dbReference>
<gene>
    <name evidence="19" type="ORF">AVDCRST_MAG86-144</name>
</gene>
<dbReference type="GO" id="GO:0006281">
    <property type="term" value="P:DNA repair"/>
    <property type="evidence" value="ECO:0007669"/>
    <property type="project" value="UniProtKB-KW"/>
</dbReference>
<evidence type="ECO:0000256" key="15">
    <source>
        <dbReference type="PIRSR" id="PIRSR000409-1"/>
    </source>
</evidence>
<name>A0A6J4US60_9DEIN</name>
<dbReference type="InterPro" id="IPR016221">
    <property type="entry name" value="Bifunct_regulatory_prot_Ada"/>
</dbReference>
<evidence type="ECO:0000256" key="9">
    <source>
        <dbReference type="ARBA" id="ARBA00023015"/>
    </source>
</evidence>
<comment type="cofactor">
    <cofactor evidence="16">
        <name>Zn(2+)</name>
        <dbReference type="ChEBI" id="CHEBI:29105"/>
    </cofactor>
    <text evidence="16">Binds 1 zinc ion per subunit.</text>
</comment>
<dbReference type="PROSITE" id="PS01124">
    <property type="entry name" value="HTH_ARAC_FAMILY_2"/>
    <property type="match status" value="1"/>
</dbReference>
<keyword evidence="5 19" id="KW-0808">Transferase</keyword>
<evidence type="ECO:0000256" key="10">
    <source>
        <dbReference type="ARBA" id="ARBA00023125"/>
    </source>
</evidence>
<evidence type="ECO:0000313" key="19">
    <source>
        <dbReference type="EMBL" id="CAA9555090.1"/>
    </source>
</evidence>
<dbReference type="InterPro" id="IPR014048">
    <property type="entry name" value="MethylDNA_cys_MeTrfase_DNA-bd"/>
</dbReference>
<protein>
    <recommendedName>
        <fullName evidence="3">methylated-DNA--[protein]-cysteine S-methyltransferase</fullName>
        <ecNumber evidence="3">2.1.1.63</ecNumber>
    </recommendedName>
</protein>
<evidence type="ECO:0000256" key="3">
    <source>
        <dbReference type="ARBA" id="ARBA00011918"/>
    </source>
</evidence>
<dbReference type="GO" id="GO:0003700">
    <property type="term" value="F:DNA-binding transcription factor activity"/>
    <property type="evidence" value="ECO:0007669"/>
    <property type="project" value="InterPro"/>
</dbReference>
<comment type="catalytic activity">
    <reaction evidence="1">
        <text>a 4-O-methyl-thymidine in DNA + L-cysteinyl-[protein] = a thymidine in DNA + S-methyl-L-cysteinyl-[protein]</text>
        <dbReference type="Rhea" id="RHEA:53428"/>
        <dbReference type="Rhea" id="RHEA-COMP:10131"/>
        <dbReference type="Rhea" id="RHEA-COMP:10132"/>
        <dbReference type="Rhea" id="RHEA-COMP:13555"/>
        <dbReference type="Rhea" id="RHEA-COMP:13556"/>
        <dbReference type="ChEBI" id="CHEBI:29950"/>
        <dbReference type="ChEBI" id="CHEBI:82612"/>
        <dbReference type="ChEBI" id="CHEBI:137386"/>
        <dbReference type="ChEBI" id="CHEBI:137387"/>
        <dbReference type="EC" id="2.1.1.63"/>
    </reaction>
</comment>
<dbReference type="EMBL" id="CADCWP010000012">
    <property type="protein sequence ID" value="CAA9555090.1"/>
    <property type="molecule type" value="Genomic_DNA"/>
</dbReference>
<dbReference type="GO" id="GO:0008270">
    <property type="term" value="F:zinc ion binding"/>
    <property type="evidence" value="ECO:0007669"/>
    <property type="project" value="InterPro"/>
</dbReference>
<reference evidence="19" key="1">
    <citation type="submission" date="2020-02" db="EMBL/GenBank/DDBJ databases">
        <authorList>
            <person name="Meier V. D."/>
        </authorList>
    </citation>
    <scope>NUCLEOTIDE SEQUENCE</scope>
    <source>
        <strain evidence="19">AVDCRST_MAG86</strain>
    </source>
</reference>
<evidence type="ECO:0000256" key="14">
    <source>
        <dbReference type="ARBA" id="ARBA00049348"/>
    </source>
</evidence>
<evidence type="ECO:0000256" key="16">
    <source>
        <dbReference type="PIRSR" id="PIRSR000409-3"/>
    </source>
</evidence>
<dbReference type="SMART" id="SM00342">
    <property type="entry name" value="HTH_ARAC"/>
    <property type="match status" value="1"/>
</dbReference>
<dbReference type="Gene3D" id="3.40.10.10">
    <property type="entry name" value="DNA Methylphosphotriester Repair Domain"/>
    <property type="match status" value="1"/>
</dbReference>
<evidence type="ECO:0000256" key="4">
    <source>
        <dbReference type="ARBA" id="ARBA00022603"/>
    </source>
</evidence>
<dbReference type="InterPro" id="IPR008332">
    <property type="entry name" value="MethylG_MeTrfase_N"/>
</dbReference>
<dbReference type="InterPro" id="IPR036388">
    <property type="entry name" value="WH-like_DNA-bd_sf"/>
</dbReference>
<keyword evidence="7" id="KW-0227">DNA damage</keyword>
<dbReference type="InterPro" id="IPR018060">
    <property type="entry name" value="HTH_AraC"/>
</dbReference>
<feature type="active site" description="Nucleophile; methyl group acceptor from methylphosphotriester" evidence="15">
    <location>
        <position position="53"/>
    </location>
</feature>
<dbReference type="SUPFAM" id="SSF53155">
    <property type="entry name" value="Methylated DNA-protein cysteine methyltransferase domain"/>
    <property type="match status" value="1"/>
</dbReference>
<dbReference type="PROSITE" id="PS00041">
    <property type="entry name" value="HTH_ARAC_FAMILY_1"/>
    <property type="match status" value="1"/>
</dbReference>
<dbReference type="PROSITE" id="PS00374">
    <property type="entry name" value="MGMT"/>
    <property type="match status" value="1"/>
</dbReference>
<dbReference type="Gene3D" id="3.30.160.70">
    <property type="entry name" value="Methylated DNA-protein cysteine methyltransferase domain"/>
    <property type="match status" value="1"/>
</dbReference>
<dbReference type="GO" id="GO:0043565">
    <property type="term" value="F:sequence-specific DNA binding"/>
    <property type="evidence" value="ECO:0007669"/>
    <property type="project" value="InterPro"/>
</dbReference>
<dbReference type="InterPro" id="IPR001497">
    <property type="entry name" value="MethylDNA_cys_MeTrfase_AS"/>
</dbReference>
<comment type="similarity">
    <text evidence="2">Belongs to the MGMT family.</text>
</comment>
<feature type="binding site" evidence="16">
    <location>
        <position position="57"/>
    </location>
    <ligand>
        <name>Zn(2+)</name>
        <dbReference type="ChEBI" id="CHEBI:29105"/>
    </ligand>
</feature>
<dbReference type="Pfam" id="PF12833">
    <property type="entry name" value="HTH_18"/>
    <property type="match status" value="1"/>
</dbReference>
<dbReference type="InterPro" id="IPR035451">
    <property type="entry name" value="Ada-like_dom_sf"/>
</dbReference>
<evidence type="ECO:0000256" key="12">
    <source>
        <dbReference type="ARBA" id="ARBA00023163"/>
    </source>
</evidence>
<evidence type="ECO:0000256" key="2">
    <source>
        <dbReference type="ARBA" id="ARBA00008711"/>
    </source>
</evidence>
<dbReference type="Gene3D" id="1.10.10.60">
    <property type="entry name" value="Homeodomain-like"/>
    <property type="match status" value="1"/>
</dbReference>
<dbReference type="InterPro" id="IPR036217">
    <property type="entry name" value="MethylDNA_cys_MeTrfase_DNAb"/>
</dbReference>
<dbReference type="GO" id="GO:0003908">
    <property type="term" value="F:methylated-DNA-[protein]-cysteine S-methyltransferase activity"/>
    <property type="evidence" value="ECO:0007669"/>
    <property type="project" value="UniProtKB-EC"/>
</dbReference>
<keyword evidence="13" id="KW-0234">DNA repair</keyword>
<evidence type="ECO:0000256" key="7">
    <source>
        <dbReference type="ARBA" id="ARBA00022763"/>
    </source>
</evidence>
<keyword evidence="12" id="KW-0804">Transcription</keyword>
<dbReference type="Pfam" id="PF02870">
    <property type="entry name" value="Methyltransf_1N"/>
    <property type="match status" value="1"/>
</dbReference>
<dbReference type="NCBIfam" id="TIGR00589">
    <property type="entry name" value="ogt"/>
    <property type="match status" value="1"/>
</dbReference>
<keyword evidence="9" id="KW-0805">Transcription regulation</keyword>
<feature type="active site" description="Nucleophile; methyl group acceptor from either O6-methylguanine or O4-methylthymine" evidence="15">
    <location>
        <position position="328"/>
    </location>
</feature>
<evidence type="ECO:0000256" key="17">
    <source>
        <dbReference type="SAM" id="MobiDB-lite"/>
    </source>
</evidence>
<dbReference type="SUPFAM" id="SSF46767">
    <property type="entry name" value="Methylated DNA-protein cysteine methyltransferase, C-terminal domain"/>
    <property type="match status" value="1"/>
</dbReference>
<dbReference type="GO" id="GO:0032259">
    <property type="term" value="P:methylation"/>
    <property type="evidence" value="ECO:0007669"/>
    <property type="project" value="UniProtKB-KW"/>
</dbReference>